<feature type="domain" description="N-acetyltransferase" evidence="1">
    <location>
        <begin position="28"/>
        <end position="182"/>
    </location>
</feature>
<dbReference type="SUPFAM" id="SSF55729">
    <property type="entry name" value="Acyl-CoA N-acyltransferases (Nat)"/>
    <property type="match status" value="1"/>
</dbReference>
<organism evidence="2 3">
    <name type="scientific">Halopiger aswanensis</name>
    <dbReference type="NCBI Taxonomy" id="148449"/>
    <lineage>
        <taxon>Archaea</taxon>
        <taxon>Methanobacteriati</taxon>
        <taxon>Methanobacteriota</taxon>
        <taxon>Stenosarchaea group</taxon>
        <taxon>Halobacteria</taxon>
        <taxon>Halobacteriales</taxon>
        <taxon>Natrialbaceae</taxon>
        <taxon>Halopiger</taxon>
    </lineage>
</organism>
<evidence type="ECO:0000313" key="2">
    <source>
        <dbReference type="EMBL" id="RKD97786.1"/>
    </source>
</evidence>
<dbReference type="CDD" id="cd04301">
    <property type="entry name" value="NAT_SF"/>
    <property type="match status" value="1"/>
</dbReference>
<evidence type="ECO:0000313" key="3">
    <source>
        <dbReference type="Proteomes" id="UP000283805"/>
    </source>
</evidence>
<dbReference type="OrthoDB" id="299799at2157"/>
<dbReference type="Proteomes" id="UP000283805">
    <property type="component" value="Unassembled WGS sequence"/>
</dbReference>
<protein>
    <submittedName>
        <fullName evidence="2">Acetyltransferase (GNAT) family protein</fullName>
    </submittedName>
</protein>
<dbReference type="InterPro" id="IPR000182">
    <property type="entry name" value="GNAT_dom"/>
</dbReference>
<dbReference type="PROSITE" id="PS51186">
    <property type="entry name" value="GNAT"/>
    <property type="match status" value="1"/>
</dbReference>
<keyword evidence="3" id="KW-1185">Reference proteome</keyword>
<dbReference type="Pfam" id="PF13527">
    <property type="entry name" value="Acetyltransf_9"/>
    <property type="match status" value="1"/>
</dbReference>
<proteinExistence type="predicted"/>
<comment type="caution">
    <text evidence="2">The sequence shown here is derived from an EMBL/GenBank/DDBJ whole genome shotgun (WGS) entry which is preliminary data.</text>
</comment>
<keyword evidence="2" id="KW-0808">Transferase</keyword>
<dbReference type="GO" id="GO:0016747">
    <property type="term" value="F:acyltransferase activity, transferring groups other than amino-acyl groups"/>
    <property type="evidence" value="ECO:0007669"/>
    <property type="project" value="InterPro"/>
</dbReference>
<dbReference type="Gene3D" id="3.40.630.30">
    <property type="match status" value="1"/>
</dbReference>
<dbReference type="InterPro" id="IPR016181">
    <property type="entry name" value="Acyl_CoA_acyltransferase"/>
</dbReference>
<gene>
    <name evidence="2" type="ORF">ATJ93_0778</name>
</gene>
<sequence>MDPYNEGAIRRRSIEMASQQQPVESDEYRVRTYESGDRDGVLSLFETQWGYRPGTDWFDWKYVDDPYLSHVPITLAEQAGEIVAVQGYVPCRLRRGGRIVRALKPVDAVVHPDHRRQGLYSRITELGIERYRDREAALFFNFPNEASLGAQEKLGWSEVTVVSMYYRVQRPGELLPEERSVGPLADVADVAADSALGLCDRFSPSDGDYEIERYESPPADLLASIYDSRIPNAFHAHREARYYRWLLEAPSVDHTAYVARRGGRPVAALLTRADGGEVLLFDAVPLGSAHEAFPDLLAAVVADNADADVLAVTAHTLPSTLLARFGFVSYETPVISRFCDPTYMAVRPLAGEGDDGGESLPFSRRALADSSNWCLSFLEVKD</sequence>
<accession>A0A419WQV1</accession>
<reference evidence="2 3" key="1">
    <citation type="submission" date="2018-09" db="EMBL/GenBank/DDBJ databases">
        <title>Genomic Encyclopedia of Archaeal and Bacterial Type Strains, Phase II (KMG-II): from individual species to whole genera.</title>
        <authorList>
            <person name="Goeker M."/>
        </authorList>
    </citation>
    <scope>NUCLEOTIDE SEQUENCE [LARGE SCALE GENOMIC DNA]</scope>
    <source>
        <strain evidence="2 3">DSM 13151</strain>
    </source>
</reference>
<dbReference type="RefSeq" id="WP_211334022.1">
    <property type="nucleotide sequence ID" value="NZ_RAPO01000001.1"/>
</dbReference>
<name>A0A419WQV1_9EURY</name>
<dbReference type="AlphaFoldDB" id="A0A419WQV1"/>
<dbReference type="EMBL" id="RAPO01000001">
    <property type="protein sequence ID" value="RKD97786.1"/>
    <property type="molecule type" value="Genomic_DNA"/>
</dbReference>
<evidence type="ECO:0000259" key="1">
    <source>
        <dbReference type="PROSITE" id="PS51186"/>
    </source>
</evidence>